<feature type="domain" description="PDZ" evidence="6">
    <location>
        <begin position="107"/>
        <end position="184"/>
    </location>
</feature>
<dbReference type="Pfam" id="PF22694">
    <property type="entry name" value="CtpB_N-like"/>
    <property type="match status" value="1"/>
</dbReference>
<dbReference type="GO" id="GO:0004175">
    <property type="term" value="F:endopeptidase activity"/>
    <property type="evidence" value="ECO:0007669"/>
    <property type="project" value="TreeGrafter"/>
</dbReference>
<reference evidence="7 8" key="1">
    <citation type="journal article" date="2015" name="Nature">
        <title>rRNA introns, odd ribosomes, and small enigmatic genomes across a large radiation of phyla.</title>
        <authorList>
            <person name="Brown C.T."/>
            <person name="Hug L.A."/>
            <person name="Thomas B.C."/>
            <person name="Sharon I."/>
            <person name="Castelle C.J."/>
            <person name="Singh A."/>
            <person name="Wilkins M.J."/>
            <person name="Williams K.H."/>
            <person name="Banfield J.F."/>
        </authorList>
    </citation>
    <scope>NUCLEOTIDE SEQUENCE [LARGE SCALE GENOMIC DNA]</scope>
</reference>
<dbReference type="Proteomes" id="UP000034785">
    <property type="component" value="Unassembled WGS sequence"/>
</dbReference>
<dbReference type="InterPro" id="IPR036034">
    <property type="entry name" value="PDZ_sf"/>
</dbReference>
<gene>
    <name evidence="7" type="ORF">UV41_C0007G0002</name>
</gene>
<protein>
    <submittedName>
        <fullName evidence="7">Carboxyl-terminal protease</fullName>
    </submittedName>
</protein>
<dbReference type="Gene3D" id="3.30.750.44">
    <property type="match status" value="1"/>
</dbReference>
<keyword evidence="2 7" id="KW-0645">Protease</keyword>
<dbReference type="PANTHER" id="PTHR32060">
    <property type="entry name" value="TAIL-SPECIFIC PROTEASE"/>
    <property type="match status" value="1"/>
</dbReference>
<accession>A0A0G1BCH7</accession>
<dbReference type="InterPro" id="IPR029045">
    <property type="entry name" value="ClpP/crotonase-like_dom_sf"/>
</dbReference>
<dbReference type="PROSITE" id="PS50106">
    <property type="entry name" value="PDZ"/>
    <property type="match status" value="1"/>
</dbReference>
<evidence type="ECO:0000256" key="5">
    <source>
        <dbReference type="SAM" id="Phobius"/>
    </source>
</evidence>
<evidence type="ECO:0000256" key="2">
    <source>
        <dbReference type="ARBA" id="ARBA00022670"/>
    </source>
</evidence>
<dbReference type="GO" id="GO:0008236">
    <property type="term" value="F:serine-type peptidase activity"/>
    <property type="evidence" value="ECO:0007669"/>
    <property type="project" value="UniProtKB-KW"/>
</dbReference>
<name>A0A0G1BCH7_9BACT</name>
<evidence type="ECO:0000313" key="8">
    <source>
        <dbReference type="Proteomes" id="UP000034785"/>
    </source>
</evidence>
<dbReference type="InterPro" id="IPR055210">
    <property type="entry name" value="CtpA/B_N"/>
</dbReference>
<dbReference type="SUPFAM" id="SSF52096">
    <property type="entry name" value="ClpP/crotonase"/>
    <property type="match status" value="1"/>
</dbReference>
<dbReference type="AlphaFoldDB" id="A0A0G1BCH7"/>
<dbReference type="CDD" id="cd06782">
    <property type="entry name" value="cpPDZ_CPP-like"/>
    <property type="match status" value="1"/>
</dbReference>
<dbReference type="GO" id="GO:0007165">
    <property type="term" value="P:signal transduction"/>
    <property type="evidence" value="ECO:0007669"/>
    <property type="project" value="TreeGrafter"/>
</dbReference>
<dbReference type="SUPFAM" id="SSF50156">
    <property type="entry name" value="PDZ domain-like"/>
    <property type="match status" value="1"/>
</dbReference>
<dbReference type="Pfam" id="PF03572">
    <property type="entry name" value="Peptidase_S41"/>
    <property type="match status" value="1"/>
</dbReference>
<proteinExistence type="inferred from homology"/>
<dbReference type="Pfam" id="PF17820">
    <property type="entry name" value="PDZ_6"/>
    <property type="match status" value="1"/>
</dbReference>
<dbReference type="GO" id="GO:0006508">
    <property type="term" value="P:proteolysis"/>
    <property type="evidence" value="ECO:0007669"/>
    <property type="project" value="UniProtKB-KW"/>
</dbReference>
<evidence type="ECO:0000259" key="6">
    <source>
        <dbReference type="PROSITE" id="PS50106"/>
    </source>
</evidence>
<dbReference type="InterPro" id="IPR001478">
    <property type="entry name" value="PDZ"/>
</dbReference>
<comment type="caution">
    <text evidence="7">The sequence shown here is derived from an EMBL/GenBank/DDBJ whole genome shotgun (WGS) entry which is preliminary data.</text>
</comment>
<organism evidence="7 8">
    <name type="scientific">Candidatus Daviesbacteria bacterium GW2011_GWA2_42_7</name>
    <dbReference type="NCBI Taxonomy" id="1618425"/>
    <lineage>
        <taxon>Bacteria</taxon>
        <taxon>Candidatus Daviesiibacteriota</taxon>
    </lineage>
</organism>
<dbReference type="EMBL" id="LCEJ01000007">
    <property type="protein sequence ID" value="KKS71002.1"/>
    <property type="molecule type" value="Genomic_DNA"/>
</dbReference>
<dbReference type="Gene3D" id="3.90.226.10">
    <property type="entry name" value="2-enoyl-CoA Hydratase, Chain A, domain 1"/>
    <property type="match status" value="1"/>
</dbReference>
<comment type="similarity">
    <text evidence="1">Belongs to the peptidase S41A family.</text>
</comment>
<evidence type="ECO:0000256" key="1">
    <source>
        <dbReference type="ARBA" id="ARBA00009179"/>
    </source>
</evidence>
<feature type="transmembrane region" description="Helical" evidence="5">
    <location>
        <begin position="15"/>
        <end position="34"/>
    </location>
</feature>
<dbReference type="Gene3D" id="2.30.42.10">
    <property type="match status" value="1"/>
</dbReference>
<dbReference type="SMART" id="SM00228">
    <property type="entry name" value="PDZ"/>
    <property type="match status" value="1"/>
</dbReference>
<dbReference type="PANTHER" id="PTHR32060:SF30">
    <property type="entry name" value="CARBOXY-TERMINAL PROCESSING PROTEASE CTPA"/>
    <property type="match status" value="1"/>
</dbReference>
<keyword evidence="5" id="KW-0472">Membrane</keyword>
<dbReference type="GO" id="GO:0030288">
    <property type="term" value="C:outer membrane-bounded periplasmic space"/>
    <property type="evidence" value="ECO:0007669"/>
    <property type="project" value="TreeGrafter"/>
</dbReference>
<dbReference type="InterPro" id="IPR041489">
    <property type="entry name" value="PDZ_6"/>
</dbReference>
<keyword evidence="5" id="KW-1133">Transmembrane helix</keyword>
<evidence type="ECO:0000256" key="3">
    <source>
        <dbReference type="ARBA" id="ARBA00022801"/>
    </source>
</evidence>
<keyword evidence="5" id="KW-0812">Transmembrane</keyword>
<keyword evidence="3" id="KW-0378">Hydrolase</keyword>
<sequence>MKDFTGRIKSACPKVNLGSLIIIVLVFVLGWQLGHKDYAVRIENYKPNVKITNQPPQGKNVDIDFKLFWDTWDLVSSKYIDKKAIDPQKLYYGAIAGMVAAVGDPYTVFLPPQAQKSTKEQLGGAFEGVGIQLGYNKDKRLVVIAPLKDTPAYKAGVLAGDIILEIDKKDATILSLPEAVSLIRGPKGSTVTLSLLQDGETKPKEVSIVRDTIIVKTVEFEAKSTKSGRKIGYIRLSGFGEKTKGEWDEAVSQALASAPEGVIVDIRNNPGGFLDAAVYVSSECRPQRPKFLPGQCRIGKGGLW</sequence>
<dbReference type="FunFam" id="2.30.42.10:FF:000063">
    <property type="entry name" value="Peptidase, S41 family"/>
    <property type="match status" value="1"/>
</dbReference>
<evidence type="ECO:0000256" key="4">
    <source>
        <dbReference type="ARBA" id="ARBA00022825"/>
    </source>
</evidence>
<dbReference type="InterPro" id="IPR005151">
    <property type="entry name" value="Tail-specific_protease"/>
</dbReference>
<keyword evidence="4" id="KW-0720">Serine protease</keyword>
<evidence type="ECO:0000313" key="7">
    <source>
        <dbReference type="EMBL" id="KKS71002.1"/>
    </source>
</evidence>